<gene>
    <name evidence="1" type="ORF">PVAP13_8NG137900</name>
</gene>
<dbReference type="Proteomes" id="UP000823388">
    <property type="component" value="Chromosome 8N"/>
</dbReference>
<evidence type="ECO:0000313" key="2">
    <source>
        <dbReference type="Proteomes" id="UP000823388"/>
    </source>
</evidence>
<protein>
    <submittedName>
        <fullName evidence="1">Uncharacterized protein</fullName>
    </submittedName>
</protein>
<evidence type="ECO:0000313" key="1">
    <source>
        <dbReference type="EMBL" id="KAG2558158.1"/>
    </source>
</evidence>
<dbReference type="EMBL" id="CM029052">
    <property type="protein sequence ID" value="KAG2558158.1"/>
    <property type="molecule type" value="Genomic_DNA"/>
</dbReference>
<organism evidence="1 2">
    <name type="scientific">Panicum virgatum</name>
    <name type="common">Blackwell switchgrass</name>
    <dbReference type="NCBI Taxonomy" id="38727"/>
    <lineage>
        <taxon>Eukaryota</taxon>
        <taxon>Viridiplantae</taxon>
        <taxon>Streptophyta</taxon>
        <taxon>Embryophyta</taxon>
        <taxon>Tracheophyta</taxon>
        <taxon>Spermatophyta</taxon>
        <taxon>Magnoliopsida</taxon>
        <taxon>Liliopsida</taxon>
        <taxon>Poales</taxon>
        <taxon>Poaceae</taxon>
        <taxon>PACMAD clade</taxon>
        <taxon>Panicoideae</taxon>
        <taxon>Panicodae</taxon>
        <taxon>Paniceae</taxon>
        <taxon>Panicinae</taxon>
        <taxon>Panicum</taxon>
        <taxon>Panicum sect. Hiantes</taxon>
    </lineage>
</organism>
<accession>A0A8T0PB26</accession>
<dbReference type="EMBL" id="CM029052">
    <property type="protein sequence ID" value="KAG2558160.1"/>
    <property type="molecule type" value="Genomic_DNA"/>
</dbReference>
<dbReference type="EMBL" id="CM029052">
    <property type="protein sequence ID" value="KAG2558163.1"/>
    <property type="molecule type" value="Genomic_DNA"/>
</dbReference>
<name>A0A8T0PB26_PANVG</name>
<proteinExistence type="predicted"/>
<dbReference type="AlphaFoldDB" id="A0A8T0PB26"/>
<keyword evidence="2" id="KW-1185">Reference proteome</keyword>
<dbReference type="EMBL" id="CM029052">
    <property type="protein sequence ID" value="KAG2558159.1"/>
    <property type="molecule type" value="Genomic_DNA"/>
</dbReference>
<reference evidence="1 2" key="1">
    <citation type="submission" date="2020-05" db="EMBL/GenBank/DDBJ databases">
        <title>WGS assembly of Panicum virgatum.</title>
        <authorList>
            <person name="Lovell J.T."/>
            <person name="Jenkins J."/>
            <person name="Shu S."/>
            <person name="Juenger T.E."/>
            <person name="Schmutz J."/>
        </authorList>
    </citation>
    <scope>NUCLEOTIDE SEQUENCE</scope>
    <source>
        <strain evidence="1">AP13</strain>
        <strain evidence="2">cv. AP13</strain>
    </source>
</reference>
<sequence>MVPVYAFESVYVKLLCTSSSHGSSFSGMIYKGTVHNGVAVHNGVSSSKCNRVGAKSIMQGSNTSPYTYCKFISN</sequence>
<comment type="caution">
    <text evidence="1">The sequence shown here is derived from an EMBL/GenBank/DDBJ whole genome shotgun (WGS) entry which is preliminary data.</text>
</comment>